<dbReference type="OMA" id="DAFNCRT"/>
<dbReference type="OrthoDB" id="2270519at2759"/>
<evidence type="ECO:0000313" key="1">
    <source>
        <dbReference type="EMBL" id="EIE85998.1"/>
    </source>
</evidence>
<name>I1CC18_RHIO9</name>
<dbReference type="RefSeq" id="XP_067521394.1">
    <property type="nucleotide sequence ID" value="XM_067665293.1"/>
</dbReference>
<protein>
    <submittedName>
        <fullName evidence="1">Uncharacterized protein</fullName>
    </submittedName>
</protein>
<evidence type="ECO:0000313" key="2">
    <source>
        <dbReference type="Proteomes" id="UP000009138"/>
    </source>
</evidence>
<dbReference type="EMBL" id="CH476739">
    <property type="protein sequence ID" value="EIE85998.1"/>
    <property type="molecule type" value="Genomic_DNA"/>
</dbReference>
<dbReference type="AlphaFoldDB" id="I1CC18"/>
<dbReference type="VEuPathDB" id="FungiDB:RO3G_10708"/>
<keyword evidence="2" id="KW-1185">Reference proteome</keyword>
<proteinExistence type="predicted"/>
<dbReference type="Proteomes" id="UP000009138">
    <property type="component" value="Unassembled WGS sequence"/>
</dbReference>
<dbReference type="GeneID" id="93617674"/>
<dbReference type="InParanoid" id="I1CC18"/>
<sequence length="80" mass="9111">MQDLLKLVTVSEKICLVTLDFAGLTTSSKDLKDFVDIKRIIVDNLPHTNTINIVGRDEILANHEKLKMFEGRSKLNQRSK</sequence>
<gene>
    <name evidence="1" type="ORF">RO3G_10708</name>
</gene>
<reference evidence="1 2" key="1">
    <citation type="journal article" date="2009" name="PLoS Genet.">
        <title>Genomic analysis of the basal lineage fungus Rhizopus oryzae reveals a whole-genome duplication.</title>
        <authorList>
            <person name="Ma L.-J."/>
            <person name="Ibrahim A.S."/>
            <person name="Skory C."/>
            <person name="Grabherr M.G."/>
            <person name="Burger G."/>
            <person name="Butler M."/>
            <person name="Elias M."/>
            <person name="Idnurm A."/>
            <person name="Lang B.F."/>
            <person name="Sone T."/>
            <person name="Abe A."/>
            <person name="Calvo S.E."/>
            <person name="Corrochano L.M."/>
            <person name="Engels R."/>
            <person name="Fu J."/>
            <person name="Hansberg W."/>
            <person name="Kim J.-M."/>
            <person name="Kodira C.D."/>
            <person name="Koehrsen M.J."/>
            <person name="Liu B."/>
            <person name="Miranda-Saavedra D."/>
            <person name="O'Leary S."/>
            <person name="Ortiz-Castellanos L."/>
            <person name="Poulter R."/>
            <person name="Rodriguez-Romero J."/>
            <person name="Ruiz-Herrera J."/>
            <person name="Shen Y.-Q."/>
            <person name="Zeng Q."/>
            <person name="Galagan J."/>
            <person name="Birren B.W."/>
            <person name="Cuomo C.A."/>
            <person name="Wickes B.L."/>
        </authorList>
    </citation>
    <scope>NUCLEOTIDE SEQUENCE [LARGE SCALE GENOMIC DNA]</scope>
    <source>
        <strain evidence="2">RA 99-880 / ATCC MYA-4621 / FGSC 9543 / NRRL 43880</strain>
    </source>
</reference>
<accession>I1CC18</accession>
<organism evidence="1 2">
    <name type="scientific">Rhizopus delemar (strain RA 99-880 / ATCC MYA-4621 / FGSC 9543 / NRRL 43880)</name>
    <name type="common">Mucormycosis agent</name>
    <name type="synonym">Rhizopus arrhizus var. delemar</name>
    <dbReference type="NCBI Taxonomy" id="246409"/>
    <lineage>
        <taxon>Eukaryota</taxon>
        <taxon>Fungi</taxon>
        <taxon>Fungi incertae sedis</taxon>
        <taxon>Mucoromycota</taxon>
        <taxon>Mucoromycotina</taxon>
        <taxon>Mucoromycetes</taxon>
        <taxon>Mucorales</taxon>
        <taxon>Mucorineae</taxon>
        <taxon>Rhizopodaceae</taxon>
        <taxon>Rhizopus</taxon>
    </lineage>
</organism>